<proteinExistence type="predicted"/>
<dbReference type="InterPro" id="IPR020683">
    <property type="entry name" value="DUF3447"/>
</dbReference>
<dbReference type="Gene3D" id="1.25.40.20">
    <property type="entry name" value="Ankyrin repeat-containing domain"/>
    <property type="match status" value="1"/>
</dbReference>
<keyword evidence="3" id="KW-1185">Reference proteome</keyword>
<dbReference type="SUPFAM" id="SSF48403">
    <property type="entry name" value="Ankyrin repeat"/>
    <property type="match status" value="1"/>
</dbReference>
<name>A0ABR2L8H4_9EUKA</name>
<evidence type="ECO:0000313" key="3">
    <source>
        <dbReference type="Proteomes" id="UP001470230"/>
    </source>
</evidence>
<reference evidence="2 3" key="1">
    <citation type="submission" date="2024-04" db="EMBL/GenBank/DDBJ databases">
        <title>Tritrichomonas musculus Genome.</title>
        <authorList>
            <person name="Alves-Ferreira E."/>
            <person name="Grigg M."/>
            <person name="Lorenzi H."/>
            <person name="Galac M."/>
        </authorList>
    </citation>
    <scope>NUCLEOTIDE SEQUENCE [LARGE SCALE GENOMIC DNA]</scope>
    <source>
        <strain evidence="2 3">EAF2021</strain>
    </source>
</reference>
<sequence length="690" mass="82017">MFSFGRNKINLERKNLKFILNNQVIYCSKSTAVRISPIIKKHFSESNQDYFSITIPEFTDSLLCSEEDYKYFDDILNLIEIQITITNKDILKIFARELEINELTCLIEMFEQSYEIITTDKFLLIQKEIFEKILNINNDNYGQLIDYLLKIKDKEEEKILISKESLYNFVLTACMTNASKIEILLNFLKDFESITKSGQFKYFKEEILKELKDNQNSKEIRFIVRYLFFQKEIPKEKIESTFSDQEINSYVDLIFIFSTNDRGQIISEIETQKRDNSNFLSEFEVEDKYQFKIYQSIQNDDLESFTQLINRKTGKINYNDYVEYSKFNRNSEFFQFNYLNLSSFFGSEKVFNLIYVNTNPKHEITYETFKVAVIGGNSSIIHKCEENIDFNDMYNPTCLYVLKAIQYHRKEVFEWLIEKLNDKTQLNHVRFIECAIRYNNIEALFILLSMGISYQSLFAFSMLYNNFYLAKLALKLPYKSKFCSRKIKINDYSPFTFMIRDEMPVYIAISKNQIDFVKIIVNDKNYDPFVKYQNMTPIEFAIANDKFEIVKFLLTKRNIMKAQKYKMSLFEFTILQKKFNIAEFFLHQPTLKSIGDYTYSSFKLPDLDNINNISNPDFEFISNCTHFFLDTSKSEKTEEIKNKICLKNQSLLACLAAYSLNEVEFVPFLNKYKIDINITDPETVYFKIFK</sequence>
<dbReference type="EMBL" id="JAPFFF010000001">
    <property type="protein sequence ID" value="KAK8899042.1"/>
    <property type="molecule type" value="Genomic_DNA"/>
</dbReference>
<organism evidence="2 3">
    <name type="scientific">Tritrichomonas musculus</name>
    <dbReference type="NCBI Taxonomy" id="1915356"/>
    <lineage>
        <taxon>Eukaryota</taxon>
        <taxon>Metamonada</taxon>
        <taxon>Parabasalia</taxon>
        <taxon>Tritrichomonadida</taxon>
        <taxon>Tritrichomonadidae</taxon>
        <taxon>Tritrichomonas</taxon>
    </lineage>
</organism>
<comment type="caution">
    <text evidence="2">The sequence shown here is derived from an EMBL/GenBank/DDBJ whole genome shotgun (WGS) entry which is preliminary data.</text>
</comment>
<dbReference type="InterPro" id="IPR036770">
    <property type="entry name" value="Ankyrin_rpt-contain_sf"/>
</dbReference>
<evidence type="ECO:0000313" key="2">
    <source>
        <dbReference type="EMBL" id="KAK8899042.1"/>
    </source>
</evidence>
<evidence type="ECO:0000259" key="1">
    <source>
        <dbReference type="Pfam" id="PF11929"/>
    </source>
</evidence>
<dbReference type="Proteomes" id="UP001470230">
    <property type="component" value="Unassembled WGS sequence"/>
</dbReference>
<protein>
    <recommendedName>
        <fullName evidence="1">DUF3447 domain-containing protein</fullName>
    </recommendedName>
</protein>
<feature type="domain" description="DUF3447" evidence="1">
    <location>
        <begin position="362"/>
        <end position="446"/>
    </location>
</feature>
<accession>A0ABR2L8H4</accession>
<dbReference type="Pfam" id="PF11929">
    <property type="entry name" value="DUF3447"/>
    <property type="match status" value="1"/>
</dbReference>
<gene>
    <name evidence="2" type="ORF">M9Y10_001339</name>
</gene>